<feature type="compositionally biased region" description="Basic residues" evidence="1">
    <location>
        <begin position="231"/>
        <end position="257"/>
    </location>
</feature>
<proteinExistence type="predicted"/>
<dbReference type="EMBL" id="LAZR01014063">
    <property type="protein sequence ID" value="KKM19114.1"/>
    <property type="molecule type" value="Genomic_DNA"/>
</dbReference>
<gene>
    <name evidence="2" type="ORF">LCGC14_1658870</name>
</gene>
<comment type="caution">
    <text evidence="2">The sequence shown here is derived from an EMBL/GenBank/DDBJ whole genome shotgun (WGS) entry which is preliminary data.</text>
</comment>
<protein>
    <submittedName>
        <fullName evidence="2">Uncharacterized protein</fullName>
    </submittedName>
</protein>
<reference evidence="2" key="1">
    <citation type="journal article" date="2015" name="Nature">
        <title>Complex archaea that bridge the gap between prokaryotes and eukaryotes.</title>
        <authorList>
            <person name="Spang A."/>
            <person name="Saw J.H."/>
            <person name="Jorgensen S.L."/>
            <person name="Zaremba-Niedzwiedzka K."/>
            <person name="Martijn J."/>
            <person name="Lind A.E."/>
            <person name="van Eijk R."/>
            <person name="Schleper C."/>
            <person name="Guy L."/>
            <person name="Ettema T.J."/>
        </authorList>
    </citation>
    <scope>NUCLEOTIDE SEQUENCE</scope>
</reference>
<feature type="non-terminal residue" evidence="2">
    <location>
        <position position="300"/>
    </location>
</feature>
<organism evidence="2">
    <name type="scientific">marine sediment metagenome</name>
    <dbReference type="NCBI Taxonomy" id="412755"/>
    <lineage>
        <taxon>unclassified sequences</taxon>
        <taxon>metagenomes</taxon>
        <taxon>ecological metagenomes</taxon>
    </lineage>
</organism>
<evidence type="ECO:0000313" key="2">
    <source>
        <dbReference type="EMBL" id="KKM19114.1"/>
    </source>
</evidence>
<accession>A0A0F9IH72</accession>
<dbReference type="AlphaFoldDB" id="A0A0F9IH72"/>
<sequence>MTTMNPVQCPDCASYETGMLGDGVRLCQGCGMVWAPGSEFYNQLELGDGDWVPYEENRCLEDTDPEGEDFVLCPLCKSDDIVGLVDIHGDLAGRYMCRECACEFSILEGAGKDDEEEDVHGVITVCPHCMSVDSIQMYGDNEWCGDCWLDPNDLDQDSPEIAKLYKGGIKRILEKNGPMIGPTKLFGKFIRQECGPHCSLAGSCPQDVGNLIKCFKEEFSSEEEDIETVGKRKRGKKGKGRKKNKFQNRVREHNRKAHKHTPSKVAFFCSKGGLLEKMILYGITDPDTEQPGNTGGQSGA</sequence>
<feature type="region of interest" description="Disordered" evidence="1">
    <location>
        <begin position="226"/>
        <end position="257"/>
    </location>
</feature>
<evidence type="ECO:0000256" key="1">
    <source>
        <dbReference type="SAM" id="MobiDB-lite"/>
    </source>
</evidence>
<name>A0A0F9IH72_9ZZZZ</name>